<protein>
    <submittedName>
        <fullName evidence="2">Uncharacterized protein</fullName>
    </submittedName>
</protein>
<feature type="compositionally biased region" description="Pro residues" evidence="1">
    <location>
        <begin position="1497"/>
        <end position="1514"/>
    </location>
</feature>
<feature type="compositionally biased region" description="Low complexity" evidence="1">
    <location>
        <begin position="1118"/>
        <end position="1139"/>
    </location>
</feature>
<dbReference type="InterPro" id="IPR043129">
    <property type="entry name" value="ATPase_NBD"/>
</dbReference>
<dbReference type="CDD" id="cd10170">
    <property type="entry name" value="ASKHA_NBD_HSP70"/>
    <property type="match status" value="1"/>
</dbReference>
<feature type="compositionally biased region" description="Low complexity" evidence="1">
    <location>
        <begin position="1439"/>
        <end position="1448"/>
    </location>
</feature>
<feature type="compositionally biased region" description="Basic and acidic residues" evidence="1">
    <location>
        <begin position="693"/>
        <end position="726"/>
    </location>
</feature>
<evidence type="ECO:0000313" key="3">
    <source>
        <dbReference type="Proteomes" id="UP000467700"/>
    </source>
</evidence>
<feature type="compositionally biased region" description="Basic and acidic residues" evidence="1">
    <location>
        <begin position="621"/>
        <end position="632"/>
    </location>
</feature>
<keyword evidence="3" id="KW-1185">Reference proteome</keyword>
<feature type="compositionally biased region" description="Low complexity" evidence="1">
    <location>
        <begin position="1193"/>
        <end position="1211"/>
    </location>
</feature>
<dbReference type="SUPFAM" id="SSF53067">
    <property type="entry name" value="Actin-like ATPase domain"/>
    <property type="match status" value="2"/>
</dbReference>
<feature type="compositionally biased region" description="Basic and acidic residues" evidence="1">
    <location>
        <begin position="1220"/>
        <end position="1304"/>
    </location>
</feature>
<dbReference type="PANTHER" id="PTHR14187">
    <property type="entry name" value="ALPHA KINASE/ELONGATION FACTOR 2 KINASE"/>
    <property type="match status" value="1"/>
</dbReference>
<feature type="compositionally biased region" description="Polar residues" evidence="1">
    <location>
        <begin position="673"/>
        <end position="687"/>
    </location>
</feature>
<organism evidence="2 3">
    <name type="scientific">Cyclocybe aegerita</name>
    <name type="common">Black poplar mushroom</name>
    <name type="synonym">Agrocybe aegerita</name>
    <dbReference type="NCBI Taxonomy" id="1973307"/>
    <lineage>
        <taxon>Eukaryota</taxon>
        <taxon>Fungi</taxon>
        <taxon>Dikarya</taxon>
        <taxon>Basidiomycota</taxon>
        <taxon>Agaricomycotina</taxon>
        <taxon>Agaricomycetes</taxon>
        <taxon>Agaricomycetidae</taxon>
        <taxon>Agaricales</taxon>
        <taxon>Agaricineae</taxon>
        <taxon>Bolbitiaceae</taxon>
        <taxon>Cyclocybe</taxon>
    </lineage>
</organism>
<feature type="compositionally biased region" description="Polar residues" evidence="1">
    <location>
        <begin position="644"/>
        <end position="661"/>
    </location>
</feature>
<feature type="compositionally biased region" description="Low complexity" evidence="1">
    <location>
        <begin position="966"/>
        <end position="981"/>
    </location>
</feature>
<evidence type="ECO:0000256" key="1">
    <source>
        <dbReference type="SAM" id="MobiDB-lite"/>
    </source>
</evidence>
<comment type="caution">
    <text evidence="2">The sequence shown here is derived from an EMBL/GenBank/DDBJ whole genome shotgun (WGS) entry which is preliminary data.</text>
</comment>
<feature type="compositionally biased region" description="Low complexity" evidence="1">
    <location>
        <begin position="742"/>
        <end position="768"/>
    </location>
</feature>
<evidence type="ECO:0000313" key="2">
    <source>
        <dbReference type="EMBL" id="CAA7269570.1"/>
    </source>
</evidence>
<feature type="compositionally biased region" description="Low complexity" evidence="1">
    <location>
        <begin position="1073"/>
        <end position="1088"/>
    </location>
</feature>
<dbReference type="PANTHER" id="PTHR14187:SF5">
    <property type="entry name" value="HEAT SHOCK 70 KDA PROTEIN 12A"/>
    <property type="match status" value="1"/>
</dbReference>
<feature type="region of interest" description="Disordered" evidence="1">
    <location>
        <begin position="604"/>
        <end position="1538"/>
    </location>
</feature>
<dbReference type="EMBL" id="CACVBS010000079">
    <property type="protein sequence ID" value="CAA7269570.1"/>
    <property type="molecule type" value="Genomic_DNA"/>
</dbReference>
<name>A0A8S0WHE1_CYCAE</name>
<dbReference type="Proteomes" id="UP000467700">
    <property type="component" value="Unassembled WGS sequence"/>
</dbReference>
<feature type="compositionally biased region" description="Gly residues" evidence="1">
    <location>
        <begin position="1140"/>
        <end position="1163"/>
    </location>
</feature>
<proteinExistence type="predicted"/>
<accession>A0A8S0WHE1</accession>
<feature type="compositionally biased region" description="Gly residues" evidence="1">
    <location>
        <begin position="1325"/>
        <end position="1338"/>
    </location>
</feature>
<feature type="compositionally biased region" description="Basic and acidic residues" evidence="1">
    <location>
        <begin position="879"/>
        <end position="893"/>
    </location>
</feature>
<feature type="compositionally biased region" description="Low complexity" evidence="1">
    <location>
        <begin position="1006"/>
        <end position="1027"/>
    </location>
</feature>
<gene>
    <name evidence="2" type="ORF">AAE3_LOCUS11984</name>
</gene>
<reference evidence="2 3" key="1">
    <citation type="submission" date="2020-01" db="EMBL/GenBank/DDBJ databases">
        <authorList>
            <person name="Gupta K D."/>
        </authorList>
    </citation>
    <scope>NUCLEOTIDE SEQUENCE [LARGE SCALE GENOMIC DNA]</scope>
</reference>
<sequence length="1538" mass="162908">MKHATDTRKPYSGLSRSLVIAIDVGTTFSGVSYAILEPGEIPKIHGVTRFPGQEHVAGNSKIPSLIYYDNHGRLMAAGAEAENSMIVAQAEDGGWIKAELFKLRLRPRTMQLNMNGMRLSPLPKRKTPVHVFGDYLNYLYNCTRSFISDTHANGRTLWNSVEPDIQFVLSHPNGWEGPQQTRMRNAAVYGQLVPDTDAGRARIRFVTEGEASLHACVLNGLAADVLSNPSKHGFLIADAGGGTLDISAYAIRGTSPLTMEEIAPPDCIFAGSIFVSRRAREFLEEKLKHSKYGTPDSLDHITRKFDETTKRLFRDRNDLQFIPFGSPLDKDPTVGIRSGQLRLTGNEVANLFEPSVDAAFNAIKAQIDASNGMIRSVFLVGGYAASPWLFSQLQERLKPFRITVSRPDTQTSKAVADGAIGFYCDHHVAARMSKFMYGVEFLRELNPEDPEHLKRKEKLCELPSGPKLLPDAFDCILARGVKVKESTVFTRKYCTEITNLSMLSVFEVEIWCYRGGNTVPKWINRHDDVFSTLCVVQADLSLLNNSAEPKAGRNGKKYWTIVFSVEIHFGLTEFKARMKWMDNGQVRYGPAVIVYNERGHRIDDDDIDIYPEDDQSFQSSRLDRDRSRRDQPPSRARTPVDSYYPQSPTGSSNRRVSTVTVTPEAPRVERTSSKTYSPSLVPSSRSAAYQDAKGSDGDRTGSDSDRRRGKERERESKYEESYRERGQGGASGTATPVERSRSTAAYVASSVSRVASSGSAASGPVGVGEMLSSSWAPPTGAPSSRSPSIRPPQPQSRSTSIYAGEPPAAIVTPNHTSQLPPHSRSPSIYGDSVEVPPATPAAAQDWSFGGTPKSAVDEQRNSHLWDNPPGSQPSSFDANADRPRSTFVGDEHVSSPVQDPLFGQPQSIFDQQQESSFNRPKSPFVTEPARAPSPFVDHNKSGAEGGFFGNDRPKSALGEHPPAMFGDTGPAADAGGAANTPLFGEPPTSVFGTDTPSGATDRWGFSATTSIPAPAAPEPASATTTPGKKGKKKSGVATPASGLASRASPAVSAKKSPLGTSPAITGGGIFDEPAGTTAAPAPTPSLWGSGAGGLWGSKGTSPKPLSPLNPASQVTNEPTASPAAAPAADTWDTWGAGNNTSGGDGWGGGGNDNAAGGGDGWGSGNNDNAAGGGDGWGQANVDDTQPNAPSPAAPAVEETPTPVEEFATATAGKKKKKKSNAAEKKAEEDASKKKAEEDAAKKKAEDAAAAKKAEEEAKAAKKKADEEAAQKDKEEEDRKAKETAEQQEKEEKEQKEKEERERADAAAAAAAPASLFGNTTSAFGDTGGGDDSWGGWGFGSTTKKKGSKATTPITPAAPSVFGGSSWGFGGPTSAFESAPNVAPSPKPELGTFDFNSSGPSLGFSFGGADNKLASKPPSRAPSPKLAAVTTEDPPAPIETTGDPPAEGATAGGEAGDKAEETKADEDEGAGDTTGKKKKKKKKGAAEADATPSTPANDDPPPSAVEPPPPPPADPEPVESPAADFTPVATGAKKKKKKK</sequence>
<feature type="compositionally biased region" description="Polar residues" evidence="1">
    <location>
        <begin position="904"/>
        <end position="919"/>
    </location>
</feature>
<feature type="compositionally biased region" description="Acidic residues" evidence="1">
    <location>
        <begin position="604"/>
        <end position="615"/>
    </location>
</feature>
<dbReference type="OrthoDB" id="2963168at2759"/>
<feature type="compositionally biased region" description="Polar residues" evidence="1">
    <location>
        <begin position="813"/>
        <end position="826"/>
    </location>
</feature>
<feature type="compositionally biased region" description="Low complexity" evidence="1">
    <location>
        <begin position="1394"/>
        <end position="1427"/>
    </location>
</feature>
<dbReference type="Gene3D" id="3.30.420.40">
    <property type="match status" value="1"/>
</dbReference>